<dbReference type="Proteomes" id="UP000005324">
    <property type="component" value="Unassembled WGS sequence"/>
</dbReference>
<comment type="caution">
    <text evidence="2">The sequence shown here is derived from an EMBL/GenBank/DDBJ whole genome shotgun (WGS) entry which is preliminary data.</text>
</comment>
<gene>
    <name evidence="2" type="ORF">HMPREF0731_3073</name>
</gene>
<dbReference type="AlphaFoldDB" id="D5RPR1"/>
<organism evidence="2 3">
    <name type="scientific">Pseudoroseomonas cervicalis ATCC 49957</name>
    <dbReference type="NCBI Taxonomy" id="525371"/>
    <lineage>
        <taxon>Bacteria</taxon>
        <taxon>Pseudomonadati</taxon>
        <taxon>Pseudomonadota</taxon>
        <taxon>Alphaproteobacteria</taxon>
        <taxon>Acetobacterales</taxon>
        <taxon>Roseomonadaceae</taxon>
        <taxon>Roseomonas</taxon>
    </lineage>
</organism>
<evidence type="ECO:0000313" key="2">
    <source>
        <dbReference type="EMBL" id="EFH10688.1"/>
    </source>
</evidence>
<dbReference type="HOGENOM" id="CLU_2452706_0_0_5"/>
<evidence type="ECO:0000256" key="1">
    <source>
        <dbReference type="SAM" id="MobiDB-lite"/>
    </source>
</evidence>
<accession>D5RPR1</accession>
<sequence length="89" mass="9830">MVFREVFMQARQWLVPRCLPLPHYAMDDGEEGIEAGLADSSPQIDKKAFPLLRRRGVREAGISAIMAGTAPGPSRGRARCRAPQPRRAS</sequence>
<evidence type="ECO:0000313" key="3">
    <source>
        <dbReference type="Proteomes" id="UP000005324"/>
    </source>
</evidence>
<reference evidence="2 3" key="1">
    <citation type="submission" date="2010-04" db="EMBL/GenBank/DDBJ databases">
        <authorList>
            <person name="Qin X."/>
            <person name="Bachman B."/>
            <person name="Battles P."/>
            <person name="Bell A."/>
            <person name="Bess C."/>
            <person name="Bickham C."/>
            <person name="Chaboub L."/>
            <person name="Chen D."/>
            <person name="Coyle M."/>
            <person name="Deiros D.R."/>
            <person name="Dinh H."/>
            <person name="Forbes L."/>
            <person name="Fowler G."/>
            <person name="Francisco L."/>
            <person name="Fu Q."/>
            <person name="Gubbala S."/>
            <person name="Hale W."/>
            <person name="Han Y."/>
            <person name="Hemphill L."/>
            <person name="Highlander S.K."/>
            <person name="Hirani K."/>
            <person name="Hogues M."/>
            <person name="Jackson L."/>
            <person name="Jakkamsetti A."/>
            <person name="Javaid M."/>
            <person name="Jiang H."/>
            <person name="Korchina V."/>
            <person name="Kovar C."/>
            <person name="Lara F."/>
            <person name="Lee S."/>
            <person name="Mata R."/>
            <person name="Mathew T."/>
            <person name="Moen C."/>
            <person name="Morales K."/>
            <person name="Munidasa M."/>
            <person name="Nazareth L."/>
            <person name="Ngo R."/>
            <person name="Nguyen L."/>
            <person name="Okwuonu G."/>
            <person name="Ongeri F."/>
            <person name="Patil S."/>
            <person name="Petrosino J."/>
            <person name="Pham C."/>
            <person name="Pham P."/>
            <person name="Pu L.-L."/>
            <person name="Puazo M."/>
            <person name="Raj R."/>
            <person name="Reid J."/>
            <person name="Rouhana J."/>
            <person name="Saada N."/>
            <person name="Shang Y."/>
            <person name="Simmons D."/>
            <person name="Thornton R."/>
            <person name="Warren J."/>
            <person name="Weissenberger G."/>
            <person name="Zhang J."/>
            <person name="Zhang L."/>
            <person name="Zhou C."/>
            <person name="Zhu D."/>
            <person name="Muzny D."/>
            <person name="Worley K."/>
            <person name="Gibbs R."/>
        </authorList>
    </citation>
    <scope>NUCLEOTIDE SEQUENCE [LARGE SCALE GENOMIC DNA]</scope>
    <source>
        <strain evidence="2 3">ATCC 49957</strain>
    </source>
</reference>
<feature type="region of interest" description="Disordered" evidence="1">
    <location>
        <begin position="65"/>
        <end position="89"/>
    </location>
</feature>
<keyword evidence="3" id="KW-1185">Reference proteome</keyword>
<name>D5RPR1_9PROT</name>
<dbReference type="EMBL" id="ADVL01000642">
    <property type="protein sequence ID" value="EFH10688.1"/>
    <property type="molecule type" value="Genomic_DNA"/>
</dbReference>
<proteinExistence type="predicted"/>
<protein>
    <submittedName>
        <fullName evidence="2">Uncharacterized protein</fullName>
    </submittedName>
</protein>